<name>A0A553NAP2_9TELE</name>
<protein>
    <submittedName>
        <fullName evidence="2">Uncharacterized protein</fullName>
    </submittedName>
</protein>
<dbReference type="STRING" id="623744.A0A553NAP2"/>
<gene>
    <name evidence="2" type="ORF">DNTS_026135</name>
</gene>
<feature type="compositionally biased region" description="Basic and acidic residues" evidence="1">
    <location>
        <begin position="96"/>
        <end position="107"/>
    </location>
</feature>
<reference evidence="2 3" key="1">
    <citation type="journal article" date="2019" name="Sci. Data">
        <title>Hybrid genome assembly and annotation of Danionella translucida.</title>
        <authorList>
            <person name="Kadobianskyi M."/>
            <person name="Schulze L."/>
            <person name="Schuelke M."/>
            <person name="Judkewitz B."/>
        </authorList>
    </citation>
    <scope>NUCLEOTIDE SEQUENCE [LARGE SCALE GENOMIC DNA]</scope>
    <source>
        <strain evidence="2 3">Bolton</strain>
    </source>
</reference>
<proteinExistence type="predicted"/>
<dbReference type="OrthoDB" id="8961188at2759"/>
<keyword evidence="3" id="KW-1185">Reference proteome</keyword>
<dbReference type="EMBL" id="SRMA01026997">
    <property type="protein sequence ID" value="TRY62487.1"/>
    <property type="molecule type" value="Genomic_DNA"/>
</dbReference>
<accession>A0A553NAP2</accession>
<feature type="region of interest" description="Disordered" evidence="1">
    <location>
        <begin position="85"/>
        <end position="107"/>
    </location>
</feature>
<dbReference type="Proteomes" id="UP000316079">
    <property type="component" value="Unassembled WGS sequence"/>
</dbReference>
<organism evidence="2 3">
    <name type="scientific">Danionella cerebrum</name>
    <dbReference type="NCBI Taxonomy" id="2873325"/>
    <lineage>
        <taxon>Eukaryota</taxon>
        <taxon>Metazoa</taxon>
        <taxon>Chordata</taxon>
        <taxon>Craniata</taxon>
        <taxon>Vertebrata</taxon>
        <taxon>Euteleostomi</taxon>
        <taxon>Actinopterygii</taxon>
        <taxon>Neopterygii</taxon>
        <taxon>Teleostei</taxon>
        <taxon>Ostariophysi</taxon>
        <taxon>Cypriniformes</taxon>
        <taxon>Danionidae</taxon>
        <taxon>Danioninae</taxon>
        <taxon>Danionella</taxon>
    </lineage>
</organism>
<dbReference type="AlphaFoldDB" id="A0A553NAP2"/>
<evidence type="ECO:0000256" key="1">
    <source>
        <dbReference type="SAM" id="MobiDB-lite"/>
    </source>
</evidence>
<evidence type="ECO:0000313" key="2">
    <source>
        <dbReference type="EMBL" id="TRY62487.1"/>
    </source>
</evidence>
<comment type="caution">
    <text evidence="2">The sequence shown here is derived from an EMBL/GenBank/DDBJ whole genome shotgun (WGS) entry which is preliminary data.</text>
</comment>
<sequence length="121" mass="13557">MKKDEPPLDFPETLDGFEYSFNEAQWASWDIDSRQQALIVLSFFQSLESVAAPRTSCACYGLSVAYSALSLVACDSIPERALLQHQLSEDGQPDSPEGRSGTKKDMKHWESLTESYCRLVC</sequence>
<evidence type="ECO:0000313" key="3">
    <source>
        <dbReference type="Proteomes" id="UP000316079"/>
    </source>
</evidence>